<dbReference type="PANTHER" id="PTHR38030:SF2">
    <property type="entry name" value="PROTOPORPHYRINOGEN IX DEHYDROGENASE [QUINONE]"/>
    <property type="match status" value="1"/>
</dbReference>
<dbReference type="RefSeq" id="WP_146839909.1">
    <property type="nucleotide sequence ID" value="NZ_BJVQ01000063.1"/>
</dbReference>
<dbReference type="OrthoDB" id="129384at2"/>
<proteinExistence type="predicted"/>
<reference evidence="2 4" key="1">
    <citation type="submission" date="2019-07" db="EMBL/GenBank/DDBJ databases">
        <title>Whole genome shotgun sequence of Cellulomonas hominis NBRC 16055.</title>
        <authorList>
            <person name="Hosoyama A."/>
            <person name="Uohara A."/>
            <person name="Ohji S."/>
            <person name="Ichikawa N."/>
        </authorList>
    </citation>
    <scope>NUCLEOTIDE SEQUENCE [LARGE SCALE GENOMIC DNA]</scope>
    <source>
        <strain evidence="2 4">NBRC 16055</strain>
    </source>
</reference>
<evidence type="ECO:0000313" key="4">
    <source>
        <dbReference type="Proteomes" id="UP000321723"/>
    </source>
</evidence>
<dbReference type="InterPro" id="IPR026816">
    <property type="entry name" value="Flavodoxin_dom"/>
</dbReference>
<keyword evidence="4" id="KW-1185">Reference proteome</keyword>
<dbReference type="Gene3D" id="3.40.50.360">
    <property type="match status" value="1"/>
</dbReference>
<keyword evidence="3" id="KW-0560">Oxidoreductase</keyword>
<evidence type="ECO:0000313" key="5">
    <source>
        <dbReference type="Proteomes" id="UP000564629"/>
    </source>
</evidence>
<feature type="domain" description="Flavodoxin" evidence="1">
    <location>
        <begin position="4"/>
        <end position="144"/>
    </location>
</feature>
<protein>
    <submittedName>
        <fullName evidence="2">Flavodoxin</fullName>
    </submittedName>
    <submittedName>
        <fullName evidence="3">Menaquinone-dependent protoporphyrinogen oxidase</fullName>
        <ecNumber evidence="3">1.3.5.3</ecNumber>
    </submittedName>
</protein>
<dbReference type="AlphaFoldDB" id="A0A511FHV3"/>
<evidence type="ECO:0000313" key="2">
    <source>
        <dbReference type="EMBL" id="GEL48144.1"/>
    </source>
</evidence>
<comment type="caution">
    <text evidence="2">The sequence shown here is derived from an EMBL/GenBank/DDBJ whole genome shotgun (WGS) entry which is preliminary data.</text>
</comment>
<evidence type="ECO:0000313" key="3">
    <source>
        <dbReference type="EMBL" id="MBB5475468.1"/>
    </source>
</evidence>
<accession>A0A511FHV3</accession>
<dbReference type="Pfam" id="PF12724">
    <property type="entry name" value="Flavodoxin_5"/>
    <property type="match status" value="1"/>
</dbReference>
<dbReference type="InterPro" id="IPR029039">
    <property type="entry name" value="Flavoprotein-like_sf"/>
</dbReference>
<dbReference type="GO" id="GO:0010181">
    <property type="term" value="F:FMN binding"/>
    <property type="evidence" value="ECO:0007669"/>
    <property type="project" value="TreeGrafter"/>
</dbReference>
<dbReference type="EMBL" id="JACHDN010000001">
    <property type="protein sequence ID" value="MBB5475468.1"/>
    <property type="molecule type" value="Genomic_DNA"/>
</dbReference>
<dbReference type="PANTHER" id="PTHR38030">
    <property type="entry name" value="PROTOPORPHYRINOGEN IX DEHYDROGENASE [MENAQUINONE]"/>
    <property type="match status" value="1"/>
</dbReference>
<dbReference type="GO" id="GO:0006783">
    <property type="term" value="P:heme biosynthetic process"/>
    <property type="evidence" value="ECO:0007669"/>
    <property type="project" value="TreeGrafter"/>
</dbReference>
<gene>
    <name evidence="2" type="primary">hemG</name>
    <name evidence="2" type="ORF">CHO01_32600</name>
    <name evidence="3" type="ORF">HNR08_004204</name>
</gene>
<organism evidence="2 4">
    <name type="scientific">Cellulomonas hominis</name>
    <dbReference type="NCBI Taxonomy" id="156981"/>
    <lineage>
        <taxon>Bacteria</taxon>
        <taxon>Bacillati</taxon>
        <taxon>Actinomycetota</taxon>
        <taxon>Actinomycetes</taxon>
        <taxon>Micrococcales</taxon>
        <taxon>Cellulomonadaceae</taxon>
        <taxon>Cellulomonas</taxon>
    </lineage>
</organism>
<name>A0A511FHV3_9CELL</name>
<reference evidence="3 5" key="2">
    <citation type="submission" date="2020-08" db="EMBL/GenBank/DDBJ databases">
        <title>Sequencing the genomes of 1000 actinobacteria strains.</title>
        <authorList>
            <person name="Klenk H.-P."/>
        </authorList>
    </citation>
    <scope>NUCLEOTIDE SEQUENCE [LARGE SCALE GENOMIC DNA]</scope>
    <source>
        <strain evidence="3 5">DSM 9581</strain>
    </source>
</reference>
<dbReference type="EC" id="1.3.5.3" evidence="3"/>
<dbReference type="EMBL" id="BJVQ01000063">
    <property type="protein sequence ID" value="GEL48144.1"/>
    <property type="molecule type" value="Genomic_DNA"/>
</dbReference>
<dbReference type="GO" id="GO:0070819">
    <property type="term" value="F:menaquinone-dependent protoporphyrinogen oxidase activity"/>
    <property type="evidence" value="ECO:0007669"/>
    <property type="project" value="TreeGrafter"/>
</dbReference>
<dbReference type="SUPFAM" id="SSF52218">
    <property type="entry name" value="Flavoproteins"/>
    <property type="match status" value="1"/>
</dbReference>
<dbReference type="Proteomes" id="UP000321723">
    <property type="component" value="Unassembled WGS sequence"/>
</dbReference>
<dbReference type="Proteomes" id="UP000564629">
    <property type="component" value="Unassembled WGS sequence"/>
</dbReference>
<sequence>MRVLVTVSSRHGGTAEIGRTVAQVLRDAGHEVTETDPDEVGGLEGVDAVVLGSSVYVGRLAAALRELVDRQAGRLAALPVWLFWSGPVGNPPLPAEEPDDVRAVARRVGAREVKCFPGRLQREELGLAERALVAMIEAEQGDFRDFADVEEWAAGIARDLSRPFRVSRG</sequence>
<dbReference type="InterPro" id="IPR052200">
    <property type="entry name" value="Protoporphyrinogen_IX_DH"/>
</dbReference>
<evidence type="ECO:0000259" key="1">
    <source>
        <dbReference type="Pfam" id="PF12724"/>
    </source>
</evidence>